<dbReference type="InterPro" id="IPR014914">
    <property type="entry name" value="RES_dom"/>
</dbReference>
<protein>
    <recommendedName>
        <fullName evidence="1">RES domain-containing protein</fullName>
    </recommendedName>
</protein>
<reference evidence="3" key="1">
    <citation type="submission" date="2017-08" db="EMBL/GenBank/DDBJ databases">
        <title>Mesorhizobium wenxinae sp. nov., a novel rhizobial species isolated from root nodules of chickpea (Cicer arietinum L.).</title>
        <authorList>
            <person name="Zhang J."/>
        </authorList>
    </citation>
    <scope>NUCLEOTIDE SEQUENCE [LARGE SCALE GENOMIC DNA]</scope>
    <source>
        <strain evidence="3">USDA 3392</strain>
    </source>
</reference>
<dbReference type="Pfam" id="PF08808">
    <property type="entry name" value="RES"/>
    <property type="match status" value="1"/>
</dbReference>
<proteinExistence type="predicted"/>
<comment type="caution">
    <text evidence="2">The sequence shown here is derived from an EMBL/GenBank/DDBJ whole genome shotgun (WGS) entry which is preliminary data.</text>
</comment>
<gene>
    <name evidence="2" type="ORF">CIT25_20085</name>
</gene>
<evidence type="ECO:0000259" key="1">
    <source>
        <dbReference type="Pfam" id="PF08808"/>
    </source>
</evidence>
<evidence type="ECO:0000313" key="2">
    <source>
        <dbReference type="EMBL" id="PAQ00142.1"/>
    </source>
</evidence>
<dbReference type="AlphaFoldDB" id="A0AB36R7B8"/>
<accession>A0AB36R7B8</accession>
<organism evidence="2 3">
    <name type="scientific">Mesorhizobium mediterraneum</name>
    <dbReference type="NCBI Taxonomy" id="43617"/>
    <lineage>
        <taxon>Bacteria</taxon>
        <taxon>Pseudomonadati</taxon>
        <taxon>Pseudomonadota</taxon>
        <taxon>Alphaproteobacteria</taxon>
        <taxon>Hyphomicrobiales</taxon>
        <taxon>Phyllobacteriaceae</taxon>
        <taxon>Mesorhizobium</taxon>
    </lineage>
</organism>
<keyword evidence="3" id="KW-1185">Reference proteome</keyword>
<dbReference type="EMBL" id="NPKI01000026">
    <property type="protein sequence ID" value="PAQ00142.1"/>
    <property type="molecule type" value="Genomic_DNA"/>
</dbReference>
<sequence>MCNPSGRSGADLGTELSPIWKRARHLQLIAWATALSGGERPASWSIYDRLRPQGIAGILIPSLLRAPRRRGRNLVLWDWGPDLSHKVNVFDPSGRLPKD</sequence>
<feature type="domain" description="RES" evidence="1">
    <location>
        <begin position="25"/>
        <end position="98"/>
    </location>
</feature>
<name>A0AB36R7B8_9HYPH</name>
<dbReference type="Proteomes" id="UP000216215">
    <property type="component" value="Unassembled WGS sequence"/>
</dbReference>
<evidence type="ECO:0000313" key="3">
    <source>
        <dbReference type="Proteomes" id="UP000216215"/>
    </source>
</evidence>